<keyword evidence="2" id="KW-1133">Transmembrane helix</keyword>
<gene>
    <name evidence="4" type="ORF">UC7_00870</name>
</gene>
<sequence>MKKFSCHIITIILMAGCISLFQASVYASTAEIEVNGQIGGNKTNPQPPKKHEQELDTQLAQPKQAHIELRKFPNTGSLIETIAPIGFVLLLIYLLLSRWKAHRKNYP</sequence>
<accession>R3X4S6</accession>
<name>R3X4S6_9ENTE</name>
<dbReference type="PATRIC" id="fig|1158612.3.peg.851"/>
<organism evidence="4 5">
    <name type="scientific">Enterococcus caccae ATCC BAA-1240</name>
    <dbReference type="NCBI Taxonomy" id="1158612"/>
    <lineage>
        <taxon>Bacteria</taxon>
        <taxon>Bacillati</taxon>
        <taxon>Bacillota</taxon>
        <taxon>Bacilli</taxon>
        <taxon>Lactobacillales</taxon>
        <taxon>Enterococcaceae</taxon>
        <taxon>Enterococcus</taxon>
    </lineage>
</organism>
<dbReference type="STRING" id="317735.RU98_GL001161"/>
<evidence type="ECO:0000313" key="5">
    <source>
        <dbReference type="Proteomes" id="UP000013840"/>
    </source>
</evidence>
<dbReference type="eggNOG" id="ENOG50307RK">
    <property type="taxonomic scope" value="Bacteria"/>
</dbReference>
<dbReference type="Proteomes" id="UP000013840">
    <property type="component" value="Unassembled WGS sequence"/>
</dbReference>
<protein>
    <recommendedName>
        <fullName evidence="6">LPXTG-domain-containing protein cell wall anchor domain</fullName>
    </recommendedName>
</protein>
<dbReference type="PROSITE" id="PS51257">
    <property type="entry name" value="PROKAR_LIPOPROTEIN"/>
    <property type="match status" value="1"/>
</dbReference>
<evidence type="ECO:0000256" key="2">
    <source>
        <dbReference type="SAM" id="Phobius"/>
    </source>
</evidence>
<dbReference type="RefSeq" id="WP_010771022.1">
    <property type="nucleotide sequence ID" value="NZ_KB946333.1"/>
</dbReference>
<evidence type="ECO:0008006" key="6">
    <source>
        <dbReference type="Google" id="ProtNLM"/>
    </source>
</evidence>
<keyword evidence="2" id="KW-0472">Membrane</keyword>
<feature type="chain" id="PRO_5004370193" description="LPXTG-domain-containing protein cell wall anchor domain" evidence="3">
    <location>
        <begin position="28"/>
        <end position="107"/>
    </location>
</feature>
<dbReference type="AlphaFoldDB" id="R3X4S6"/>
<keyword evidence="5" id="KW-1185">Reference proteome</keyword>
<keyword evidence="3" id="KW-0732">Signal</keyword>
<comment type="caution">
    <text evidence="4">The sequence shown here is derived from an EMBL/GenBank/DDBJ whole genome shotgun (WGS) entry which is preliminary data.</text>
</comment>
<dbReference type="EMBL" id="AJAU01000010">
    <property type="protein sequence ID" value="EOL49025.1"/>
    <property type="molecule type" value="Genomic_DNA"/>
</dbReference>
<feature type="signal peptide" evidence="3">
    <location>
        <begin position="1"/>
        <end position="27"/>
    </location>
</feature>
<feature type="region of interest" description="Disordered" evidence="1">
    <location>
        <begin position="37"/>
        <end position="57"/>
    </location>
</feature>
<feature type="transmembrane region" description="Helical" evidence="2">
    <location>
        <begin position="78"/>
        <end position="96"/>
    </location>
</feature>
<dbReference type="OrthoDB" id="2185868at2"/>
<proteinExistence type="predicted"/>
<keyword evidence="2" id="KW-0812">Transmembrane</keyword>
<evidence type="ECO:0000256" key="3">
    <source>
        <dbReference type="SAM" id="SignalP"/>
    </source>
</evidence>
<evidence type="ECO:0000313" key="4">
    <source>
        <dbReference type="EMBL" id="EOL49025.1"/>
    </source>
</evidence>
<evidence type="ECO:0000256" key="1">
    <source>
        <dbReference type="SAM" id="MobiDB-lite"/>
    </source>
</evidence>
<reference evidence="4 5" key="1">
    <citation type="submission" date="2013-02" db="EMBL/GenBank/DDBJ databases">
        <title>The Genome Sequence of Enterococcus caccae BAA-1240.</title>
        <authorList>
            <consortium name="The Broad Institute Genome Sequencing Platform"/>
            <consortium name="The Broad Institute Genome Sequencing Center for Infectious Disease"/>
            <person name="Earl A.M."/>
            <person name="Gilmore M.S."/>
            <person name="Lebreton F."/>
            <person name="Walker B."/>
            <person name="Young S.K."/>
            <person name="Zeng Q."/>
            <person name="Gargeya S."/>
            <person name="Fitzgerald M."/>
            <person name="Haas B."/>
            <person name="Abouelleil A."/>
            <person name="Alvarado L."/>
            <person name="Arachchi H.M."/>
            <person name="Berlin A.M."/>
            <person name="Chapman S.B."/>
            <person name="Dewar J."/>
            <person name="Goldberg J."/>
            <person name="Griggs A."/>
            <person name="Gujja S."/>
            <person name="Hansen M."/>
            <person name="Howarth C."/>
            <person name="Imamovic A."/>
            <person name="Larimer J."/>
            <person name="McCowan C."/>
            <person name="Murphy C."/>
            <person name="Neiman D."/>
            <person name="Pearson M."/>
            <person name="Priest M."/>
            <person name="Roberts A."/>
            <person name="Saif S."/>
            <person name="Shea T."/>
            <person name="Sisk P."/>
            <person name="Sykes S."/>
            <person name="Wortman J."/>
            <person name="Nusbaum C."/>
            <person name="Birren B."/>
        </authorList>
    </citation>
    <scope>NUCLEOTIDE SEQUENCE [LARGE SCALE GENOMIC DNA]</scope>
    <source>
        <strain evidence="4 5">ATCC BAA-1240</strain>
    </source>
</reference>